<dbReference type="EMBL" id="QTSX02005898">
    <property type="protein sequence ID" value="KAJ9056635.1"/>
    <property type="molecule type" value="Genomic_DNA"/>
</dbReference>
<reference evidence="1" key="1">
    <citation type="submission" date="2022-04" db="EMBL/GenBank/DDBJ databases">
        <title>Genome of the entomopathogenic fungus Entomophthora muscae.</title>
        <authorList>
            <person name="Elya C."/>
            <person name="Lovett B.R."/>
            <person name="Lee E."/>
            <person name="Macias A.M."/>
            <person name="Hajek A.E."/>
            <person name="De Bivort B.L."/>
            <person name="Kasson M.T."/>
            <person name="De Fine Licht H.H."/>
            <person name="Stajich J.E."/>
        </authorList>
    </citation>
    <scope>NUCLEOTIDE SEQUENCE</scope>
    <source>
        <strain evidence="1">Berkeley</strain>
    </source>
</reference>
<proteinExistence type="predicted"/>
<protein>
    <submittedName>
        <fullName evidence="1">Uncharacterized protein</fullName>
    </submittedName>
</protein>
<accession>A0ACC2S2X2</accession>
<keyword evidence="2" id="KW-1185">Reference proteome</keyword>
<evidence type="ECO:0000313" key="1">
    <source>
        <dbReference type="EMBL" id="KAJ9056635.1"/>
    </source>
</evidence>
<name>A0ACC2S2X2_9FUNG</name>
<comment type="caution">
    <text evidence="1">The sequence shown here is derived from an EMBL/GenBank/DDBJ whole genome shotgun (WGS) entry which is preliminary data.</text>
</comment>
<sequence length="337" mass="38096">MALDLVLYKGSYLIATADMKVSLGLFLVTWVNSRMLADNSIYGVTEGTSMLETYIQAIKDMANRGVVSKNSFKLRYPHQPIRVSDSRLMRWLPRALISICSQSQVDAGKCVCNKFQHVDIFSNRQMDAQAAVAVRHKRLIVSYRPTISKKNWETNANNKLVRYPKLSVDIKVHQGFLQHLASIQAPTEAAVLRHLKDPKNKHHSLYITGFSLGGSVAALSTPMWHRLLKKHNLKNKIKVFIYSNPRPGNVNFSNHLNSLNIPIIRYAKSDDVVPHLPPQEQGYSQVGKEHLQSKSLPTIPCSNRYAEDPQCGLKYTNFNQSSHFLPFNSPMPTPPFC</sequence>
<dbReference type="Proteomes" id="UP001165960">
    <property type="component" value="Unassembled WGS sequence"/>
</dbReference>
<organism evidence="1 2">
    <name type="scientific">Entomophthora muscae</name>
    <dbReference type="NCBI Taxonomy" id="34485"/>
    <lineage>
        <taxon>Eukaryota</taxon>
        <taxon>Fungi</taxon>
        <taxon>Fungi incertae sedis</taxon>
        <taxon>Zoopagomycota</taxon>
        <taxon>Entomophthoromycotina</taxon>
        <taxon>Entomophthoromycetes</taxon>
        <taxon>Entomophthorales</taxon>
        <taxon>Entomophthoraceae</taxon>
        <taxon>Entomophthora</taxon>
    </lineage>
</organism>
<gene>
    <name evidence="1" type="ORF">DSO57_1030976</name>
</gene>
<evidence type="ECO:0000313" key="2">
    <source>
        <dbReference type="Proteomes" id="UP001165960"/>
    </source>
</evidence>